<dbReference type="GO" id="GO:0004792">
    <property type="term" value="F:thiosulfate-cyanide sulfurtransferase activity"/>
    <property type="evidence" value="ECO:0007669"/>
    <property type="project" value="TreeGrafter"/>
</dbReference>
<evidence type="ECO:0000256" key="8">
    <source>
        <dbReference type="ARBA" id="ARBA00022840"/>
    </source>
</evidence>
<evidence type="ECO:0000256" key="11">
    <source>
        <dbReference type="HAMAP-Rule" id="MF_03049"/>
    </source>
</evidence>
<dbReference type="PROSITE" id="PS50206">
    <property type="entry name" value="RHODANESE_3"/>
    <property type="match status" value="1"/>
</dbReference>
<feature type="domain" description="Rhodanese" evidence="12">
    <location>
        <begin position="299"/>
        <end position="396"/>
    </location>
</feature>
<evidence type="ECO:0000256" key="3">
    <source>
        <dbReference type="ARBA" id="ARBA00022679"/>
    </source>
</evidence>
<dbReference type="InterPro" id="IPR036873">
    <property type="entry name" value="Rhodanese-like_dom_sf"/>
</dbReference>
<keyword evidence="3 11" id="KW-0808">Transferase</keyword>
<dbReference type="InterPro" id="IPR035985">
    <property type="entry name" value="Ubiquitin-activating_enz"/>
</dbReference>
<accession>A0A0K0EMY8</accession>
<feature type="binding site" evidence="11">
    <location>
        <position position="176"/>
    </location>
    <ligand>
        <name>Zn(2+)</name>
        <dbReference type="ChEBI" id="CHEBI:29105"/>
    </ligand>
</feature>
<comment type="subcellular location">
    <subcellularLocation>
        <location evidence="1">Cytoplasm</location>
        <location evidence="1">Cytosol</location>
    </subcellularLocation>
</comment>
<evidence type="ECO:0000256" key="4">
    <source>
        <dbReference type="ARBA" id="ARBA00022694"/>
    </source>
</evidence>
<evidence type="ECO:0000256" key="5">
    <source>
        <dbReference type="ARBA" id="ARBA00022723"/>
    </source>
</evidence>
<dbReference type="InterPro" id="IPR028885">
    <property type="entry name" value="MOCS3/Uba4"/>
</dbReference>
<feature type="binding site" evidence="11">
    <location>
        <begin position="73"/>
        <end position="77"/>
    </location>
    <ligand>
        <name>ATP</name>
        <dbReference type="ChEBI" id="CHEBI:30616"/>
    </ligand>
</feature>
<dbReference type="AlphaFoldDB" id="A0A0K0EMY8"/>
<dbReference type="Pfam" id="PF00899">
    <property type="entry name" value="ThiF"/>
    <property type="match status" value="1"/>
</dbReference>
<keyword evidence="4 11" id="KW-0819">tRNA processing</keyword>
<dbReference type="NCBIfam" id="NF004281">
    <property type="entry name" value="PRK05690.1"/>
    <property type="match status" value="1"/>
</dbReference>
<dbReference type="GO" id="GO:0002143">
    <property type="term" value="P:tRNA wobble position uridine thiolation"/>
    <property type="evidence" value="ECO:0007669"/>
    <property type="project" value="InterPro"/>
</dbReference>
<dbReference type="InterPro" id="IPR000594">
    <property type="entry name" value="ThiF_NAD_FAD-bd"/>
</dbReference>
<keyword evidence="5 11" id="KW-0479">Metal-binding</keyword>
<comment type="cofactor">
    <cofactor evidence="11">
        <name>Zn(2+)</name>
        <dbReference type="ChEBI" id="CHEBI:29105"/>
    </cofactor>
    <text evidence="11">Binds 1 zinc ion per subunit.</text>
</comment>
<feature type="binding site" evidence="11">
    <location>
        <position position="45"/>
    </location>
    <ligand>
        <name>ATP</name>
        <dbReference type="ChEBI" id="CHEBI:30616"/>
    </ligand>
</feature>
<dbReference type="Gene3D" id="3.40.250.10">
    <property type="entry name" value="Rhodanese-like domain"/>
    <property type="match status" value="1"/>
</dbReference>
<keyword evidence="9 11" id="KW-0501">Molybdenum cofactor biosynthesis</keyword>
<evidence type="ECO:0000256" key="9">
    <source>
        <dbReference type="ARBA" id="ARBA00023150"/>
    </source>
</evidence>
<feature type="binding site" evidence="11">
    <location>
        <position position="179"/>
    </location>
    <ligand>
        <name>Zn(2+)</name>
        <dbReference type="ChEBI" id="CHEBI:29105"/>
    </ligand>
</feature>
<feature type="binding site" evidence="11">
    <location>
        <position position="66"/>
    </location>
    <ligand>
        <name>ATP</name>
        <dbReference type="ChEBI" id="CHEBI:30616"/>
    </ligand>
</feature>
<comment type="similarity">
    <text evidence="11">In the N-terminal section; belongs to the HesA/MoeB/ThiF family. UBA4 subfamily.</text>
</comment>
<dbReference type="SUPFAM" id="SSF69572">
    <property type="entry name" value="Activating enzymes of the ubiquitin-like proteins"/>
    <property type="match status" value="1"/>
</dbReference>
<dbReference type="GO" id="GO:0032447">
    <property type="term" value="P:protein urmylation"/>
    <property type="evidence" value="ECO:0007669"/>
    <property type="project" value="TreeGrafter"/>
</dbReference>
<dbReference type="Proteomes" id="UP000035681">
    <property type="component" value="Unplaced"/>
</dbReference>
<feature type="binding site" evidence="11">
    <location>
        <position position="254"/>
    </location>
    <ligand>
        <name>Zn(2+)</name>
        <dbReference type="ChEBI" id="CHEBI:29105"/>
    </ligand>
</feature>
<dbReference type="EC" id="2.7.7.-" evidence="11"/>
<dbReference type="SMART" id="SM00450">
    <property type="entry name" value="RHOD"/>
    <property type="match status" value="1"/>
</dbReference>
<evidence type="ECO:0000256" key="7">
    <source>
        <dbReference type="ARBA" id="ARBA00022833"/>
    </source>
</evidence>
<evidence type="ECO:0000256" key="1">
    <source>
        <dbReference type="ARBA" id="ARBA00004514"/>
    </source>
</evidence>
<dbReference type="HAMAP" id="MF_03049">
    <property type="entry name" value="MOCS3_Uba4"/>
    <property type="match status" value="1"/>
</dbReference>
<feature type="active site" description="Cysteine persulfide intermediate; for sulfurtransferase activity" evidence="11">
    <location>
        <position position="353"/>
    </location>
</feature>
<name>A0A0K0EMY8_STRER</name>
<comment type="function">
    <text evidence="11">Plays a central role in 2-thiolation of mcm(5)S(2)U at tRNA wobble positions of cytosolic tRNA(Lys), tRNA(Glu) and tRNA(Gln). Acts by mediating the C-terminal thiocarboxylation of the sulfur carrier URM1. Its N-terminus first activates URM1 as acyl-adenylate (-COAMP), then the persulfide sulfur on the catalytic cysteine is transferred to URM1 to form thiocarboxylation (-COSH) of its C-terminus. The reaction probably involves hydrogen sulfide that is generated from the persulfide intermediate and that acts as nucleophile towards URM1. Subsequently, a transient disulfide bond is formed. Does not use thiosulfate as sulfur donor; NFS1 probably acting as a sulfur donor for thiocarboxylation reactions.</text>
</comment>
<dbReference type="WBParaSite" id="TCONS_00002031.p1">
    <property type="protein sequence ID" value="TCONS_00002031.p1"/>
    <property type="gene ID" value="XLOC_001931"/>
</dbReference>
<dbReference type="PANTHER" id="PTHR10953:SF102">
    <property type="entry name" value="ADENYLYLTRANSFERASE AND SULFURTRANSFERASE MOCS3"/>
    <property type="match status" value="1"/>
</dbReference>
<dbReference type="GO" id="GO:0005524">
    <property type="term" value="F:ATP binding"/>
    <property type="evidence" value="ECO:0007669"/>
    <property type="project" value="UniProtKB-KW"/>
</dbReference>
<sequence>MPGFVSPLSKEDINRFSRQLILHGFGVDGQKKLKNGSALIIGAGGLGCPVAIYLAAAGVGKIGIVDHDVISIDNLHRQIGHKEKNVGMNKSESLKHSIQSLNPTIQVKTYQTLISSKNVKEIMEEYDVVGDCSDNVVTRYLLNDASVLYGKVLVSGSALGWEGQLTTYNYNKNCPCYRCLFPIPPPAESVTNCSEGGVLGPIVGVIGSLEALEIIKILAGLEANYAGKLFLFDGMNGVTRNIKLRGRNRNCVMCGDDPKITELIDYELFCNSTATDKVLNIKILGDDDRIGVKELSLLNEEDYVLIDCRSKEEFQICHLTNTINIPLKEMDKTSLEDIENKVNKKLDKVYIICHRGNDSQKAVEKLKTKFEGKCTVLKDVIGGYEAWNQLIDDQFPTY</sequence>
<evidence type="ECO:0000313" key="13">
    <source>
        <dbReference type="Proteomes" id="UP000035681"/>
    </source>
</evidence>
<keyword evidence="7 11" id="KW-0862">Zinc</keyword>
<proteinExistence type="inferred from homology"/>
<dbReference type="GO" id="GO:0046872">
    <property type="term" value="F:metal ion binding"/>
    <property type="evidence" value="ECO:0007669"/>
    <property type="project" value="UniProtKB-KW"/>
</dbReference>
<dbReference type="GO" id="GO:0005829">
    <property type="term" value="C:cytosol"/>
    <property type="evidence" value="ECO:0007669"/>
    <property type="project" value="UniProtKB-SubCell"/>
</dbReference>
<comment type="pathway">
    <text evidence="11">tRNA modification; 5-methoxycarbonylmethyl-2-thiouridine-tRNA biosynthesis.</text>
</comment>
<dbReference type="EC" id="2.8.1.-" evidence="11"/>
<keyword evidence="8 11" id="KW-0067">ATP-binding</keyword>
<evidence type="ECO:0000259" key="12">
    <source>
        <dbReference type="PROSITE" id="PS50206"/>
    </source>
</evidence>
<dbReference type="InterPro" id="IPR045886">
    <property type="entry name" value="ThiF/MoeB/HesA"/>
</dbReference>
<dbReference type="FunFam" id="3.40.250.10:FF:000014">
    <property type="entry name" value="Adenylyltransferase and sulfurtransferase MOCS3"/>
    <property type="match status" value="1"/>
</dbReference>
<dbReference type="WBParaSite" id="SSTP_0001082600.1">
    <property type="protein sequence ID" value="SSTP_0001082600.1"/>
    <property type="gene ID" value="SSTP_0001082600"/>
</dbReference>
<keyword evidence="13" id="KW-1185">Reference proteome</keyword>
<protein>
    <recommendedName>
        <fullName evidence="11">Adenylyltransferase and sulfurtransferase MOCS3 homolog</fullName>
    </recommendedName>
    <alternativeName>
        <fullName evidence="11">UBA4 homolog</fullName>
    </alternativeName>
    <alternativeName>
        <fullName evidence="11">Ubiquitin-like protein activator 4 homolog</fullName>
    </alternativeName>
    <domain>
        <recommendedName>
            <fullName evidence="11">Adenylyltransferase</fullName>
            <ecNumber evidence="11">2.7.7.-</ecNumber>
        </recommendedName>
    </domain>
    <domain>
        <recommendedName>
            <fullName evidence="11">Sulfurtransferase</fullName>
            <ecNumber evidence="11">2.8.1.-</ecNumber>
        </recommendedName>
    </domain>
</protein>
<feature type="active site" description="Glycyl thioester intermediate; for adenylyltransferase activity" evidence="11">
    <location>
        <position position="193"/>
    </location>
</feature>
<dbReference type="GO" id="GO:0042292">
    <property type="term" value="F:URM1 activating enzyme activity"/>
    <property type="evidence" value="ECO:0007669"/>
    <property type="project" value="TreeGrafter"/>
</dbReference>
<organism evidence="14">
    <name type="scientific">Strongyloides stercoralis</name>
    <name type="common">Threadworm</name>
    <dbReference type="NCBI Taxonomy" id="6248"/>
    <lineage>
        <taxon>Eukaryota</taxon>
        <taxon>Metazoa</taxon>
        <taxon>Ecdysozoa</taxon>
        <taxon>Nematoda</taxon>
        <taxon>Chromadorea</taxon>
        <taxon>Rhabditida</taxon>
        <taxon>Tylenchina</taxon>
        <taxon>Panagrolaimomorpha</taxon>
        <taxon>Strongyloidoidea</taxon>
        <taxon>Strongyloididae</taxon>
        <taxon>Strongyloides</taxon>
    </lineage>
</organism>
<dbReference type="PANTHER" id="PTHR10953">
    <property type="entry name" value="UBIQUITIN-ACTIVATING ENZYME E1"/>
    <property type="match status" value="1"/>
</dbReference>
<feature type="binding site" evidence="11">
    <location>
        <position position="251"/>
    </location>
    <ligand>
        <name>Zn(2+)</name>
        <dbReference type="ChEBI" id="CHEBI:29105"/>
    </ligand>
</feature>
<evidence type="ECO:0000256" key="10">
    <source>
        <dbReference type="ARBA" id="ARBA00023268"/>
    </source>
</evidence>
<dbReference type="STRING" id="6248.A0A0K0EMY8"/>
<reference evidence="14" key="1">
    <citation type="submission" date="2015-08" db="UniProtKB">
        <authorList>
            <consortium name="WormBaseParasite"/>
        </authorList>
    </citation>
    <scope>IDENTIFICATION</scope>
</reference>
<feature type="binding site" evidence="11">
    <location>
        <begin position="134"/>
        <end position="135"/>
    </location>
    <ligand>
        <name>ATP</name>
        <dbReference type="ChEBI" id="CHEBI:30616"/>
    </ligand>
</feature>
<keyword evidence="6 11" id="KW-0547">Nucleotide-binding</keyword>
<dbReference type="CDD" id="cd00757">
    <property type="entry name" value="ThiF_MoeB_HesA_family"/>
    <property type="match status" value="1"/>
</dbReference>
<dbReference type="UniPathway" id="UPA00988"/>
<evidence type="ECO:0000256" key="6">
    <source>
        <dbReference type="ARBA" id="ARBA00022741"/>
    </source>
</evidence>
<dbReference type="GO" id="GO:0006777">
    <property type="term" value="P:Mo-molybdopterin cofactor biosynthetic process"/>
    <property type="evidence" value="ECO:0007669"/>
    <property type="project" value="UniProtKB-UniRule"/>
</dbReference>
<dbReference type="Pfam" id="PF00581">
    <property type="entry name" value="Rhodanese"/>
    <property type="match status" value="1"/>
</dbReference>
<keyword evidence="2 11" id="KW-0963">Cytoplasm</keyword>
<feature type="binding site" evidence="11">
    <location>
        <position position="90"/>
    </location>
    <ligand>
        <name>ATP</name>
        <dbReference type="ChEBI" id="CHEBI:30616"/>
    </ligand>
</feature>
<keyword evidence="10 11" id="KW-0511">Multifunctional enzyme</keyword>
<dbReference type="Gene3D" id="3.40.50.720">
    <property type="entry name" value="NAD(P)-binding Rossmann-like Domain"/>
    <property type="match status" value="1"/>
</dbReference>
<dbReference type="InterPro" id="IPR001763">
    <property type="entry name" value="Rhodanese-like_dom"/>
</dbReference>
<evidence type="ECO:0000256" key="2">
    <source>
        <dbReference type="ARBA" id="ARBA00022490"/>
    </source>
</evidence>
<dbReference type="GO" id="GO:0070566">
    <property type="term" value="F:adenylyltransferase activity"/>
    <property type="evidence" value="ECO:0007669"/>
    <property type="project" value="InterPro"/>
</dbReference>
<evidence type="ECO:0000313" key="14">
    <source>
        <dbReference type="WBParaSite" id="SSTP_0001082600.1"/>
    </source>
</evidence>
<dbReference type="FunFam" id="3.40.50.720:FF:000033">
    <property type="entry name" value="Adenylyltransferase and sulfurtransferase MOCS3"/>
    <property type="match status" value="1"/>
</dbReference>